<evidence type="ECO:0000256" key="7">
    <source>
        <dbReference type="ARBA" id="ARBA00023242"/>
    </source>
</evidence>
<proteinExistence type="inferred from homology"/>
<keyword evidence="7" id="KW-0539">Nucleus</keyword>
<comment type="similarity">
    <text evidence="3">Belongs to the HARBI1 family.</text>
</comment>
<dbReference type="PANTHER" id="PTHR22930:SF85">
    <property type="entry name" value="GH03217P-RELATED"/>
    <property type="match status" value="1"/>
</dbReference>
<dbReference type="PANTHER" id="PTHR22930">
    <property type="match status" value="1"/>
</dbReference>
<dbReference type="AlphaFoldDB" id="A0A238F9B8"/>
<dbReference type="STRING" id="269621.A0A238F9B8"/>
<accession>A0A238F9B8</accession>
<name>A0A238F9B8_9BASI</name>
<evidence type="ECO:0000256" key="2">
    <source>
        <dbReference type="ARBA" id="ARBA00004123"/>
    </source>
</evidence>
<dbReference type="GO" id="GO:0004518">
    <property type="term" value="F:nuclease activity"/>
    <property type="evidence" value="ECO:0007669"/>
    <property type="project" value="UniProtKB-KW"/>
</dbReference>
<dbReference type="InterPro" id="IPR027806">
    <property type="entry name" value="HARBI1_dom"/>
</dbReference>
<dbReference type="GO" id="GO:0005634">
    <property type="term" value="C:nucleus"/>
    <property type="evidence" value="ECO:0007669"/>
    <property type="project" value="UniProtKB-SubCell"/>
</dbReference>
<evidence type="ECO:0000256" key="3">
    <source>
        <dbReference type="ARBA" id="ARBA00006958"/>
    </source>
</evidence>
<protein>
    <submittedName>
        <fullName evidence="9">BQ2448_2369 protein</fullName>
    </submittedName>
</protein>
<comment type="subcellular location">
    <subcellularLocation>
        <location evidence="2">Nucleus</location>
    </subcellularLocation>
</comment>
<evidence type="ECO:0000256" key="5">
    <source>
        <dbReference type="ARBA" id="ARBA00022723"/>
    </source>
</evidence>
<keyword evidence="4" id="KW-0540">Nuclease</keyword>
<dbReference type="EMBL" id="FMSP01000004">
    <property type="protein sequence ID" value="SCV69349.1"/>
    <property type="molecule type" value="Genomic_DNA"/>
</dbReference>
<keyword evidence="5" id="KW-0479">Metal-binding</keyword>
<evidence type="ECO:0000256" key="4">
    <source>
        <dbReference type="ARBA" id="ARBA00022722"/>
    </source>
</evidence>
<dbReference type="GO" id="GO:0046872">
    <property type="term" value="F:metal ion binding"/>
    <property type="evidence" value="ECO:0007669"/>
    <property type="project" value="UniProtKB-KW"/>
</dbReference>
<dbReference type="InterPro" id="IPR045249">
    <property type="entry name" value="HARBI1-like"/>
</dbReference>
<dbReference type="Pfam" id="PF13359">
    <property type="entry name" value="DDE_Tnp_4"/>
    <property type="match status" value="1"/>
</dbReference>
<sequence>MRSDELVNQAAELATQRYESRPTVYARRQVGSSLDKCFASGDTPRAQRRFQKTLRMTRTAFNQLHDAERHPVFQSKGKKRQTAVKDQLAVALWRFGGFGNRASAEAAADWSDYSLGAVLMFTNRVTFALNDPEFRRNVIRWPNRIEREASKKWMEETTCWEWRNGWCMVDGTLVPIARRPKWFSRSFTSRKISYAINVQIVNTPDGRIIDYSTGSTGSVADVTVWRQSRIHQNRRTLLDPDDFVLADSGYPLEKWVMTSYARRDKDIPENKEFNYYVSKARCRSEHTIGYLKNRFQSLKGLTVRINSSEEFDIAKQWVGACIIAHRFATEVDWFVCV</sequence>
<evidence type="ECO:0000259" key="8">
    <source>
        <dbReference type="Pfam" id="PF13359"/>
    </source>
</evidence>
<evidence type="ECO:0000256" key="6">
    <source>
        <dbReference type="ARBA" id="ARBA00022801"/>
    </source>
</evidence>
<dbReference type="Proteomes" id="UP000198372">
    <property type="component" value="Unassembled WGS sequence"/>
</dbReference>
<keyword evidence="10" id="KW-1185">Reference proteome</keyword>
<dbReference type="GO" id="GO:0016787">
    <property type="term" value="F:hydrolase activity"/>
    <property type="evidence" value="ECO:0007669"/>
    <property type="project" value="UniProtKB-KW"/>
</dbReference>
<gene>
    <name evidence="9" type="ORF">BQ2448_2369</name>
</gene>
<evidence type="ECO:0000313" key="10">
    <source>
        <dbReference type="Proteomes" id="UP000198372"/>
    </source>
</evidence>
<evidence type="ECO:0000256" key="1">
    <source>
        <dbReference type="ARBA" id="ARBA00001968"/>
    </source>
</evidence>
<evidence type="ECO:0000313" key="9">
    <source>
        <dbReference type="EMBL" id="SCV69349.1"/>
    </source>
</evidence>
<comment type="cofactor">
    <cofactor evidence="1">
        <name>a divalent metal cation</name>
        <dbReference type="ChEBI" id="CHEBI:60240"/>
    </cofactor>
</comment>
<feature type="domain" description="DDE Tnp4" evidence="8">
    <location>
        <begin position="169"/>
        <end position="323"/>
    </location>
</feature>
<keyword evidence="6" id="KW-0378">Hydrolase</keyword>
<reference evidence="10" key="1">
    <citation type="submission" date="2016-09" db="EMBL/GenBank/DDBJ databases">
        <authorList>
            <person name="Jeantristanb JTB J.-T."/>
            <person name="Ricardo R."/>
        </authorList>
    </citation>
    <scope>NUCLEOTIDE SEQUENCE [LARGE SCALE GENOMIC DNA]</scope>
</reference>
<organism evidence="9 10">
    <name type="scientific">Microbotryum intermedium</name>
    <dbReference type="NCBI Taxonomy" id="269621"/>
    <lineage>
        <taxon>Eukaryota</taxon>
        <taxon>Fungi</taxon>
        <taxon>Dikarya</taxon>
        <taxon>Basidiomycota</taxon>
        <taxon>Pucciniomycotina</taxon>
        <taxon>Microbotryomycetes</taxon>
        <taxon>Microbotryales</taxon>
        <taxon>Microbotryaceae</taxon>
        <taxon>Microbotryum</taxon>
    </lineage>
</organism>
<dbReference type="OrthoDB" id="2641813at2759"/>